<gene>
    <name evidence="2" type="ORF">OLEA9_A043772</name>
</gene>
<name>A0A8S0S492_OLEEU</name>
<sequence length="79" mass="8891">MTKVKENMVAKRVPHRKGSSLTHNPVEGQKFQFMPHSVVSIGESESSQLRAVKAQKKRSYAKISTITSLQPTSKRPWAK</sequence>
<feature type="region of interest" description="Disordered" evidence="1">
    <location>
        <begin position="1"/>
        <end position="25"/>
    </location>
</feature>
<comment type="caution">
    <text evidence="2">The sequence shown here is derived from an EMBL/GenBank/DDBJ whole genome shotgun (WGS) entry which is preliminary data.</text>
</comment>
<dbReference type="EMBL" id="CACTIH010003922">
    <property type="protein sequence ID" value="CAA2987394.1"/>
    <property type="molecule type" value="Genomic_DNA"/>
</dbReference>
<keyword evidence="3" id="KW-1185">Reference proteome</keyword>
<evidence type="ECO:0000256" key="1">
    <source>
        <dbReference type="SAM" id="MobiDB-lite"/>
    </source>
</evidence>
<evidence type="ECO:0000313" key="2">
    <source>
        <dbReference type="EMBL" id="CAA2987394.1"/>
    </source>
</evidence>
<reference evidence="2 3" key="1">
    <citation type="submission" date="2019-12" db="EMBL/GenBank/DDBJ databases">
        <authorList>
            <person name="Alioto T."/>
            <person name="Alioto T."/>
            <person name="Gomez Garrido J."/>
        </authorList>
    </citation>
    <scope>NUCLEOTIDE SEQUENCE [LARGE SCALE GENOMIC DNA]</scope>
</reference>
<evidence type="ECO:0000313" key="3">
    <source>
        <dbReference type="Proteomes" id="UP000594638"/>
    </source>
</evidence>
<proteinExistence type="predicted"/>
<dbReference type="Proteomes" id="UP000594638">
    <property type="component" value="Unassembled WGS sequence"/>
</dbReference>
<dbReference type="Gramene" id="OE9A043772T1">
    <property type="protein sequence ID" value="OE9A043772C1"/>
    <property type="gene ID" value="OE9A043772"/>
</dbReference>
<dbReference type="AlphaFoldDB" id="A0A8S0S492"/>
<organism evidence="2 3">
    <name type="scientific">Olea europaea subsp. europaea</name>
    <dbReference type="NCBI Taxonomy" id="158383"/>
    <lineage>
        <taxon>Eukaryota</taxon>
        <taxon>Viridiplantae</taxon>
        <taxon>Streptophyta</taxon>
        <taxon>Embryophyta</taxon>
        <taxon>Tracheophyta</taxon>
        <taxon>Spermatophyta</taxon>
        <taxon>Magnoliopsida</taxon>
        <taxon>eudicotyledons</taxon>
        <taxon>Gunneridae</taxon>
        <taxon>Pentapetalae</taxon>
        <taxon>asterids</taxon>
        <taxon>lamiids</taxon>
        <taxon>Lamiales</taxon>
        <taxon>Oleaceae</taxon>
        <taxon>Oleeae</taxon>
        <taxon>Olea</taxon>
    </lineage>
</organism>
<protein>
    <submittedName>
        <fullName evidence="2">Uncharacterized protein</fullName>
    </submittedName>
</protein>
<accession>A0A8S0S492</accession>